<dbReference type="EMBL" id="NHYE01001316">
    <property type="protein sequence ID" value="PPQ96885.1"/>
    <property type="molecule type" value="Genomic_DNA"/>
</dbReference>
<protein>
    <submittedName>
        <fullName evidence="1">Uncharacterized protein</fullName>
    </submittedName>
</protein>
<organism evidence="1 2">
    <name type="scientific">Gymnopilus dilepis</name>
    <dbReference type="NCBI Taxonomy" id="231916"/>
    <lineage>
        <taxon>Eukaryota</taxon>
        <taxon>Fungi</taxon>
        <taxon>Dikarya</taxon>
        <taxon>Basidiomycota</taxon>
        <taxon>Agaricomycotina</taxon>
        <taxon>Agaricomycetes</taxon>
        <taxon>Agaricomycetidae</taxon>
        <taxon>Agaricales</taxon>
        <taxon>Agaricineae</taxon>
        <taxon>Hymenogastraceae</taxon>
        <taxon>Gymnopilus</taxon>
    </lineage>
</organism>
<dbReference type="Proteomes" id="UP000284706">
    <property type="component" value="Unassembled WGS sequence"/>
</dbReference>
<dbReference type="AlphaFoldDB" id="A0A409Y1J8"/>
<evidence type="ECO:0000313" key="1">
    <source>
        <dbReference type="EMBL" id="PPQ96885.1"/>
    </source>
</evidence>
<gene>
    <name evidence="1" type="ORF">CVT26_005865</name>
</gene>
<keyword evidence="2" id="KW-1185">Reference proteome</keyword>
<comment type="caution">
    <text evidence="1">The sequence shown here is derived from an EMBL/GenBank/DDBJ whole genome shotgun (WGS) entry which is preliminary data.</text>
</comment>
<proteinExistence type="predicted"/>
<accession>A0A409Y1J8</accession>
<name>A0A409Y1J8_9AGAR</name>
<dbReference type="InParanoid" id="A0A409Y1J8"/>
<evidence type="ECO:0000313" key="2">
    <source>
        <dbReference type="Proteomes" id="UP000284706"/>
    </source>
</evidence>
<dbReference type="OrthoDB" id="3063824at2759"/>
<reference evidence="1 2" key="1">
    <citation type="journal article" date="2018" name="Evol. Lett.">
        <title>Horizontal gene cluster transfer increased hallucinogenic mushroom diversity.</title>
        <authorList>
            <person name="Reynolds H.T."/>
            <person name="Vijayakumar V."/>
            <person name="Gluck-Thaler E."/>
            <person name="Korotkin H.B."/>
            <person name="Matheny P.B."/>
            <person name="Slot J.C."/>
        </authorList>
    </citation>
    <scope>NUCLEOTIDE SEQUENCE [LARGE SCALE GENOMIC DNA]</scope>
    <source>
        <strain evidence="1 2">SRW20</strain>
    </source>
</reference>
<sequence length="349" mass="39074">MFGEGKDDDSNKSSSKIPVQILRQGKIIISVTDHDHENHHVVTPIPNSYEAAMAFAFDHLSEHLVRKSWGPSNERPVLQAFHFKYWARTPSGEAIWAKLPAEFWEHIVHDGDHLKLCTEEGGLSDEISNPGQIELSLFEKGKGVGPGSKIDRPKSLAEAKKVAYKTFLSGSTRTIKRIHLRLSHQPGKDVNVVQHTSISSLRRMYNAPIPTSRILISVTDMNQQDHHVVVPVPKSYNAALAIAFDQLGEYAPVTTGLLPKEAFLEYAMKSTSGAAVWAKLPPEFWKEIIRDGDQVRFIVKERMNDGRPAWKNLKFVELLGRPGSFKVEEGCSKMIRCPESAAVSLRIRP</sequence>